<feature type="region of interest" description="Disordered" evidence="2">
    <location>
        <begin position="345"/>
        <end position="373"/>
    </location>
</feature>
<gene>
    <name evidence="3" type="ORF">F5878DRAFT_655872</name>
</gene>
<reference evidence="3" key="1">
    <citation type="submission" date="2022-08" db="EMBL/GenBank/DDBJ databases">
        <authorList>
            <consortium name="DOE Joint Genome Institute"/>
            <person name="Min B."/>
            <person name="Riley R."/>
            <person name="Sierra-Patev S."/>
            <person name="Naranjo-Ortiz M."/>
            <person name="Looney B."/>
            <person name="Konkel Z."/>
            <person name="Slot J.C."/>
            <person name="Sakamoto Y."/>
            <person name="Steenwyk J.L."/>
            <person name="Rokas A."/>
            <person name="Carro J."/>
            <person name="Camarero S."/>
            <person name="Ferreira P."/>
            <person name="Molpeceres G."/>
            <person name="Ruiz-Duenas F.J."/>
            <person name="Serrano A."/>
            <person name="Henrissat B."/>
            <person name="Drula E."/>
            <person name="Hughes K.W."/>
            <person name="Mata J.L."/>
            <person name="Ishikawa N.K."/>
            <person name="Vargas-Isla R."/>
            <person name="Ushijima S."/>
            <person name="Smith C.A."/>
            <person name="Ahrendt S."/>
            <person name="Andreopoulos W."/>
            <person name="He G."/>
            <person name="Labutti K."/>
            <person name="Lipzen A."/>
            <person name="Ng V."/>
            <person name="Sandor L."/>
            <person name="Barry K."/>
            <person name="Martinez A.T."/>
            <person name="Xiao Y."/>
            <person name="Gibbons J.G."/>
            <person name="Terashima K."/>
            <person name="Hibbett D.S."/>
            <person name="Grigoriev I.V."/>
        </authorList>
    </citation>
    <scope>NUCLEOTIDE SEQUENCE</scope>
    <source>
        <strain evidence="3">TFB9207</strain>
    </source>
</reference>
<feature type="region of interest" description="Disordered" evidence="2">
    <location>
        <begin position="472"/>
        <end position="491"/>
    </location>
</feature>
<feature type="region of interest" description="Disordered" evidence="2">
    <location>
        <begin position="303"/>
        <end position="322"/>
    </location>
</feature>
<evidence type="ECO:0000256" key="1">
    <source>
        <dbReference type="SAM" id="Coils"/>
    </source>
</evidence>
<feature type="compositionally biased region" description="Polar residues" evidence="2">
    <location>
        <begin position="346"/>
        <end position="356"/>
    </location>
</feature>
<evidence type="ECO:0000313" key="4">
    <source>
        <dbReference type="Proteomes" id="UP001163846"/>
    </source>
</evidence>
<dbReference type="AlphaFoldDB" id="A0AA38UKC2"/>
<keyword evidence="4" id="KW-1185">Reference proteome</keyword>
<sequence>MSVFHIPEPEESSSRSRSGRTIKTPKRLPQLVGGSVASSGSSESPDSKVSRTSSSSKSTSIRPRKTRVKARTGNHDGKLPVLPDVPIYPRDRIYDAYDTFDWDRFESCPFGKDDSLKIGDYVQFHHEIDSSPLVGTFRGCVIDIRAQQWISSSMKVEQPQNYRILASTLFSKPHPDNIVTDQRMMDNVRRRGEGNRQVFATSMAVWVQPAEILKKELITMIKTHDVPPRSGVFFDHIYFVGSTDESPSFLIPAITSNDIALWPLKMVGIHDWSGHSRTQASSSLRYWNEEIFDLYDPMAGGSAAAGSPTPGLQAGSSVTVRPSPRLSEVADEALVLGKRSQRIQDSDSNSLAINTSRTKRKRESTLTPTPSSDVVTPHRFGTLDLAGQNQRGVILTPGNGLSTLSLSALNNDSTPSANNLRVLQLGSLDHHQNDRMMSIDDCDKTIDSIDRESSAQINIKFDFDLVYPETFRPTSFSPSPSSRRKSDDTMTVKPEVENRVLPKPSASTDVVLDDHFGGIVSRDGRHRQIQLAPALSPLNMSTSLFETTASAQNVTEAAMISSLTHRHPSSSCSSSTMDPTSAVDLAVRFQGSNTRHLENDLRSQVGSALGSSSSNIHYLSMHAREQSFKIQELEKQLESRLSELREKSAEHETMSSEIAKLQGKLEEMIDESDAVCKERNTAFEERDSAFEERDNAFAERDRALQATNQLKAQLQEYREYFRLQSKLSVE</sequence>
<feature type="compositionally biased region" description="Basic residues" evidence="2">
    <location>
        <begin position="62"/>
        <end position="72"/>
    </location>
</feature>
<feature type="coiled-coil region" evidence="1">
    <location>
        <begin position="630"/>
        <end position="671"/>
    </location>
</feature>
<feature type="region of interest" description="Disordered" evidence="2">
    <location>
        <begin position="1"/>
        <end position="82"/>
    </location>
</feature>
<feature type="compositionally biased region" description="Low complexity" evidence="2">
    <location>
        <begin position="472"/>
        <end position="481"/>
    </location>
</feature>
<dbReference type="EMBL" id="MU805953">
    <property type="protein sequence ID" value="KAJ3844454.1"/>
    <property type="molecule type" value="Genomic_DNA"/>
</dbReference>
<proteinExistence type="predicted"/>
<feature type="compositionally biased region" description="Low complexity" evidence="2">
    <location>
        <begin position="50"/>
        <end position="61"/>
    </location>
</feature>
<evidence type="ECO:0000313" key="3">
    <source>
        <dbReference type="EMBL" id="KAJ3844454.1"/>
    </source>
</evidence>
<name>A0AA38UKC2_9AGAR</name>
<organism evidence="3 4">
    <name type="scientific">Lentinula raphanica</name>
    <dbReference type="NCBI Taxonomy" id="153919"/>
    <lineage>
        <taxon>Eukaryota</taxon>
        <taxon>Fungi</taxon>
        <taxon>Dikarya</taxon>
        <taxon>Basidiomycota</taxon>
        <taxon>Agaricomycotina</taxon>
        <taxon>Agaricomycetes</taxon>
        <taxon>Agaricomycetidae</taxon>
        <taxon>Agaricales</taxon>
        <taxon>Marasmiineae</taxon>
        <taxon>Omphalotaceae</taxon>
        <taxon>Lentinula</taxon>
    </lineage>
</organism>
<accession>A0AA38UKC2</accession>
<keyword evidence="1" id="KW-0175">Coiled coil</keyword>
<feature type="compositionally biased region" description="Low complexity" evidence="2">
    <location>
        <begin position="32"/>
        <end position="44"/>
    </location>
</feature>
<protein>
    <submittedName>
        <fullName evidence="3">Uncharacterized protein</fullName>
    </submittedName>
</protein>
<feature type="compositionally biased region" description="Basic residues" evidence="2">
    <location>
        <begin position="17"/>
        <end position="26"/>
    </location>
</feature>
<evidence type="ECO:0000256" key="2">
    <source>
        <dbReference type="SAM" id="MobiDB-lite"/>
    </source>
</evidence>
<comment type="caution">
    <text evidence="3">The sequence shown here is derived from an EMBL/GenBank/DDBJ whole genome shotgun (WGS) entry which is preliminary data.</text>
</comment>
<dbReference type="Proteomes" id="UP001163846">
    <property type="component" value="Unassembled WGS sequence"/>
</dbReference>